<keyword evidence="3" id="KW-1185">Reference proteome</keyword>
<evidence type="ECO:0000313" key="3">
    <source>
        <dbReference type="Proteomes" id="UP000749646"/>
    </source>
</evidence>
<protein>
    <submittedName>
        <fullName evidence="2">Uncharacterized protein</fullName>
    </submittedName>
</protein>
<reference evidence="2" key="1">
    <citation type="journal article" date="2020" name="Fungal Divers.">
        <title>Resolving the Mortierellaceae phylogeny through synthesis of multi-gene phylogenetics and phylogenomics.</title>
        <authorList>
            <person name="Vandepol N."/>
            <person name="Liber J."/>
            <person name="Desiro A."/>
            <person name="Na H."/>
            <person name="Kennedy M."/>
            <person name="Barry K."/>
            <person name="Grigoriev I.V."/>
            <person name="Miller A.N."/>
            <person name="O'Donnell K."/>
            <person name="Stajich J.E."/>
            <person name="Bonito G."/>
        </authorList>
    </citation>
    <scope>NUCLEOTIDE SEQUENCE</scope>
    <source>
        <strain evidence="2">MES-2147</strain>
    </source>
</reference>
<comment type="caution">
    <text evidence="2">The sequence shown here is derived from an EMBL/GenBank/DDBJ whole genome shotgun (WGS) entry which is preliminary data.</text>
</comment>
<name>A0A9P6IKP5_9FUNG</name>
<dbReference type="Proteomes" id="UP000749646">
    <property type="component" value="Unassembled WGS sequence"/>
</dbReference>
<feature type="compositionally biased region" description="Polar residues" evidence="1">
    <location>
        <begin position="70"/>
        <end position="81"/>
    </location>
</feature>
<feature type="non-terminal residue" evidence="2">
    <location>
        <position position="255"/>
    </location>
</feature>
<dbReference type="AlphaFoldDB" id="A0A9P6IKP5"/>
<feature type="compositionally biased region" description="Pro residues" evidence="1">
    <location>
        <begin position="31"/>
        <end position="47"/>
    </location>
</feature>
<dbReference type="OrthoDB" id="1049195at2759"/>
<feature type="region of interest" description="Disordered" evidence="1">
    <location>
        <begin position="1"/>
        <end position="114"/>
    </location>
</feature>
<evidence type="ECO:0000256" key="1">
    <source>
        <dbReference type="SAM" id="MobiDB-lite"/>
    </source>
</evidence>
<sequence>MHPQYGHGFPPNFQQPPMLPLRGHPMLHGATPPPPPGQFNMGPPPPFGVRNFSPSLLGPGSVHTAEFSPSDGSVRTNTSPLPSDLPGLMGASDRVTSPPHFDSTASSSIGVTSPTVSSTSVSGAGAGTGIGTGSGVGTGASFATVSGALQHPLPGSPSQQYPFMTPLGPIGKAHPIHHSGPGFLSGTSGVIPFSGIGTTGEDDFVPLSVGGHPHLYPFGSTNDDGVENTLKLEANEDLRHAHVDHGNINFPPGFY</sequence>
<gene>
    <name evidence="2" type="ORF">BGZ65_009251</name>
</gene>
<dbReference type="EMBL" id="JAAAHW010010779">
    <property type="protein sequence ID" value="KAF9922944.1"/>
    <property type="molecule type" value="Genomic_DNA"/>
</dbReference>
<accession>A0A9P6IKP5</accession>
<proteinExistence type="predicted"/>
<evidence type="ECO:0000313" key="2">
    <source>
        <dbReference type="EMBL" id="KAF9922944.1"/>
    </source>
</evidence>
<organism evidence="2 3">
    <name type="scientific">Modicella reniformis</name>
    <dbReference type="NCBI Taxonomy" id="1440133"/>
    <lineage>
        <taxon>Eukaryota</taxon>
        <taxon>Fungi</taxon>
        <taxon>Fungi incertae sedis</taxon>
        <taxon>Mucoromycota</taxon>
        <taxon>Mortierellomycotina</taxon>
        <taxon>Mortierellomycetes</taxon>
        <taxon>Mortierellales</taxon>
        <taxon>Mortierellaceae</taxon>
        <taxon>Modicella</taxon>
    </lineage>
</organism>